<feature type="transmembrane region" description="Helical" evidence="1">
    <location>
        <begin position="20"/>
        <end position="40"/>
    </location>
</feature>
<keyword evidence="1" id="KW-1133">Transmembrane helix</keyword>
<dbReference type="Proteomes" id="UP000031449">
    <property type="component" value="Plasmid unnamed"/>
</dbReference>
<keyword evidence="2" id="KW-0614">Plasmid</keyword>
<evidence type="ECO:0000256" key="1">
    <source>
        <dbReference type="SAM" id="Phobius"/>
    </source>
</evidence>
<accession>A0A0B5AWW4</accession>
<organism evidence="2 3">
    <name type="scientific">Jeotgalibacillus malaysiensis</name>
    <dbReference type="NCBI Taxonomy" id="1508404"/>
    <lineage>
        <taxon>Bacteria</taxon>
        <taxon>Bacillati</taxon>
        <taxon>Bacillota</taxon>
        <taxon>Bacilli</taxon>
        <taxon>Bacillales</taxon>
        <taxon>Caryophanaceae</taxon>
        <taxon>Jeotgalibacillus</taxon>
    </lineage>
</organism>
<dbReference type="AlphaFoldDB" id="A0A0B5AWW4"/>
<evidence type="ECO:0000313" key="2">
    <source>
        <dbReference type="EMBL" id="AJD93182.1"/>
    </source>
</evidence>
<dbReference type="KEGG" id="jeo:JMA_38640"/>
<keyword evidence="3" id="KW-1185">Reference proteome</keyword>
<proteinExistence type="predicted"/>
<dbReference type="BioCyc" id="JESP1508404:G14D9-13148-MONOMER"/>
<sequence length="148" mass="16998">MNSYKDVLNNERGESMLEIMIVVGMLMVIGMTVFVFWGTGSSQEMTEEEKMMYLAEREDDRIELIQEVRALKDEVEKGLNPGFYVSDMQEINEELYEFDGSELEDIALKNVESLSKNPNNEVLKTSVMKNLDDIDSYLLSAVQVTFDE</sequence>
<keyword evidence="1" id="KW-0812">Transmembrane</keyword>
<evidence type="ECO:0000313" key="3">
    <source>
        <dbReference type="Proteomes" id="UP000031449"/>
    </source>
</evidence>
<keyword evidence="1" id="KW-0472">Membrane</keyword>
<dbReference type="HOGENOM" id="CLU_1756398_0_0_9"/>
<gene>
    <name evidence="2" type="ORF">JMA_38640</name>
</gene>
<dbReference type="EMBL" id="CP009417">
    <property type="protein sequence ID" value="AJD93182.1"/>
    <property type="molecule type" value="Genomic_DNA"/>
</dbReference>
<reference evidence="2 3" key="1">
    <citation type="submission" date="2014-08" db="EMBL/GenBank/DDBJ databases">
        <title>Complete genome of a marine bacteria Jeotgalibacillus malaysiensis.</title>
        <authorList>
            <person name="Yaakop A.S."/>
            <person name="Chan K.-G."/>
            <person name="Goh K.M."/>
        </authorList>
    </citation>
    <scope>NUCLEOTIDE SEQUENCE [LARGE SCALE GENOMIC DNA]</scope>
    <source>
        <strain evidence="2 3">D5</strain>
        <plasmid evidence="3">Plasmid</plasmid>
    </source>
</reference>
<name>A0A0B5AWW4_9BACL</name>
<geneLocation type="plasmid" evidence="3"/>
<protein>
    <submittedName>
        <fullName evidence="2">Uncharacterized protein</fullName>
    </submittedName>
</protein>